<dbReference type="AlphaFoldDB" id="A8I3R1"/>
<dbReference type="NCBIfam" id="TIGR01489">
    <property type="entry name" value="DKMTPPase-SF"/>
    <property type="match status" value="1"/>
</dbReference>
<reference evidence="2 3" key="6">
    <citation type="journal article" date="2011" name="Appl. Environ. Microbiol.">
        <title>Involvement of the azorhizobial chromosome partition gene (parA) in the onset of bacteroid differentiation during Sesbania rostrata stem nodule development.</title>
        <authorList>
            <person name="Liu CT."/>
            <person name="Lee KB."/>
            <person name="Wang YS."/>
            <person name="Peng MH."/>
            <person name="Lee KT."/>
            <person name="Suzuki S."/>
            <person name="Suzuki T."/>
            <person name="Oyaizu H."/>
        </authorList>
    </citation>
    <scope>NUCLEOTIDE SEQUENCE [LARGE SCALE GENOMIC DNA]</scope>
    <source>
        <strain evidence="3">ATCC 43989 / DSM 5975 / JCM 20966 / LMG 6465 / NBRC 14845 / NCIMB 13405 / ORS 571</strain>
    </source>
</reference>
<evidence type="ECO:0000313" key="3">
    <source>
        <dbReference type="Proteomes" id="UP000000270"/>
    </source>
</evidence>
<dbReference type="eggNOG" id="COG4359">
    <property type="taxonomic scope" value="Bacteria"/>
</dbReference>
<dbReference type="InterPro" id="IPR050582">
    <property type="entry name" value="HAD-like_SerB"/>
</dbReference>
<reference evidence="2 3" key="3">
    <citation type="journal article" date="2008" name="BMC Genomics">
        <title>The genome of the versatile nitrogen fixer Azorhizobium caulinodans ORS571.</title>
        <authorList>
            <person name="Lee KB."/>
            <person name="Backer P.D."/>
            <person name="Aono T."/>
            <person name="Liu CT."/>
            <person name="Suzuki S."/>
            <person name="Suzuki T."/>
            <person name="Kaneko T."/>
            <person name="Yamada M."/>
            <person name="Tabata S."/>
            <person name="Kupfer D.M."/>
            <person name="Najar F.Z."/>
            <person name="Wiley G.B."/>
            <person name="Roe B."/>
            <person name="Binnewies T.T."/>
            <person name="Ussery D.W."/>
            <person name="D'Haeze W."/>
            <person name="Herder J.D."/>
            <person name="Gevers D."/>
            <person name="Vereecke D."/>
            <person name="Holsters M."/>
            <person name="Oyaizu H."/>
        </authorList>
    </citation>
    <scope>NUCLEOTIDE SEQUENCE [LARGE SCALE GENOMIC DNA]</scope>
    <source>
        <strain evidence="3">ATCC 43989 / DSM 5975 / JCM 20966 / LMG 6465 / NBRC 14845 / NCIMB 13405 / ORS 571</strain>
    </source>
</reference>
<dbReference type="Proteomes" id="UP000000270">
    <property type="component" value="Chromosome"/>
</dbReference>
<reference evidence="2 3" key="1">
    <citation type="journal article" date="2007" name="Appl. Environ. Microbiol.">
        <title>Rhizobial factors required for stem nodule maturation and maintenance in Sesbania rostrata-Azorhizobium caulinodans ORS571 symbiosis.</title>
        <authorList>
            <person name="Suzuki S."/>
            <person name="Aono T."/>
            <person name="Lee KB."/>
            <person name="Suzuki T."/>
            <person name="Liu CT."/>
            <person name="Miwa H."/>
            <person name="Wakao S."/>
            <person name="Iki T."/>
            <person name="Oyaizu H."/>
        </authorList>
    </citation>
    <scope>NUCLEOTIDE SEQUENCE [LARGE SCALE GENOMIC DNA]</scope>
    <source>
        <strain evidence="3">ATCC 43989 / DSM 5975 / JCM 20966 / LMG 6465 / NBRC 14845 / NCIMB 13405 / ORS 571</strain>
    </source>
</reference>
<reference evidence="2 3" key="5">
    <citation type="journal article" date="2010" name="Appl. Environ. Microbiol.">
        <title>phrR-like gene praR of Azorhizobium caulinodans ORS571 is essential for symbiosis with Sesbania rostrata and is involved in expression of reb genes.</title>
        <authorList>
            <person name="Akiba N."/>
            <person name="Aono T."/>
            <person name="Toyazaki H."/>
            <person name="Sato S."/>
            <person name="Oyaizu H."/>
        </authorList>
    </citation>
    <scope>NUCLEOTIDE SEQUENCE [LARGE SCALE GENOMIC DNA]</scope>
    <source>
        <strain evidence="3">ATCC 43989 / DSM 5975 / JCM 20966 / LMG 6465 / NBRC 14845 / NCIMB 13405 / ORS 571</strain>
    </source>
</reference>
<dbReference type="STRING" id="438753.AZC_1644"/>
<gene>
    <name evidence="2" type="ordered locus">AZC_1644</name>
</gene>
<dbReference type="KEGG" id="azc:AZC_1644"/>
<dbReference type="HOGENOM" id="CLU_058495_2_0_5"/>
<dbReference type="InterPro" id="IPR036412">
    <property type="entry name" value="HAD-like_sf"/>
</dbReference>
<dbReference type="InterPro" id="IPR006384">
    <property type="entry name" value="HAD_hydro_PyrdxlP_Pase-like"/>
</dbReference>
<dbReference type="EMBL" id="AP009384">
    <property type="protein sequence ID" value="BAF87642.1"/>
    <property type="molecule type" value="Genomic_DNA"/>
</dbReference>
<dbReference type="GO" id="GO:0006564">
    <property type="term" value="P:L-serine biosynthetic process"/>
    <property type="evidence" value="ECO:0007669"/>
    <property type="project" value="TreeGrafter"/>
</dbReference>
<keyword evidence="3" id="KW-1185">Reference proteome</keyword>
<dbReference type="GO" id="GO:0036424">
    <property type="term" value="F:L-phosphoserine phosphatase activity"/>
    <property type="evidence" value="ECO:0007669"/>
    <property type="project" value="TreeGrafter"/>
</dbReference>
<reference evidence="3" key="2">
    <citation type="submission" date="2007-04" db="EMBL/GenBank/DDBJ databases">
        <title>Complete genome sequence of the nitrogen-fixing bacterium Azorhizobium caulinodans ORS571.</title>
        <authorList>
            <person name="Lee K.B."/>
            <person name="Backer P.D."/>
            <person name="Aono T."/>
            <person name="Liu C.T."/>
            <person name="Suzuki S."/>
            <person name="Suzuki T."/>
            <person name="Kaneko T."/>
            <person name="Yamada M."/>
            <person name="Tabata S."/>
            <person name="Kupfer D.M."/>
            <person name="Najar F.Z."/>
            <person name="Wiley G.B."/>
            <person name="Roe B."/>
            <person name="Binnewies T."/>
            <person name="Ussery D."/>
            <person name="Vereecke D."/>
            <person name="Gevers D."/>
            <person name="Holsters M."/>
            <person name="Oyaizu H."/>
        </authorList>
    </citation>
    <scope>NUCLEOTIDE SEQUENCE [LARGE SCALE GENOMIC DNA]</scope>
    <source>
        <strain evidence="3">ATCC 43989 / DSM 5975 / JCM 20966 / LMG 6465 / NBRC 14845 / NCIMB 13405 / ORS 571</strain>
    </source>
</reference>
<name>A8I3R1_AZOC5</name>
<protein>
    <submittedName>
        <fullName evidence="2">Putative phosphoserine phosphatase</fullName>
    </submittedName>
</protein>
<sequence>MISDGYGLARGLPNVRGTYRGPAMKLHFVLDFDGTICPTDTTDFILETFADPAWREVEADWETGLIDTRTCLSRQVDLLDVQPEVLDAKLRTLPLDPAFPAFVTEAGRRGAELQIVSDGFKRFIDVMLEAKGISLPTRSNHLQPLGSGRWAAQFPPPAPRCQNGTCKCAAAPRGRERVVLIGDGKSDFCLAERADFVLAKGRLAEFCRIHDIPHQRVSGFADALDYLLQNASTPRTAAFGGLELEDIHA</sequence>
<dbReference type="PANTHER" id="PTHR43344:SF21">
    <property type="entry name" value="POLYOL PHOSPHATE PHOSPHATASE PYP1"/>
    <property type="match status" value="1"/>
</dbReference>
<dbReference type="GO" id="GO:0005737">
    <property type="term" value="C:cytoplasm"/>
    <property type="evidence" value="ECO:0007669"/>
    <property type="project" value="TreeGrafter"/>
</dbReference>
<dbReference type="InterPro" id="IPR023214">
    <property type="entry name" value="HAD_sf"/>
</dbReference>
<proteinExistence type="predicted"/>
<dbReference type="NCBIfam" id="TIGR01488">
    <property type="entry name" value="HAD-SF-IB"/>
    <property type="match status" value="1"/>
</dbReference>
<dbReference type="PANTHER" id="PTHR43344">
    <property type="entry name" value="PHOSPHOSERINE PHOSPHATASE"/>
    <property type="match status" value="1"/>
</dbReference>
<dbReference type="Gene3D" id="3.40.50.1000">
    <property type="entry name" value="HAD superfamily/HAD-like"/>
    <property type="match status" value="1"/>
</dbReference>
<evidence type="ECO:0000313" key="2">
    <source>
        <dbReference type="EMBL" id="BAF87642.1"/>
    </source>
</evidence>
<evidence type="ECO:0000256" key="1">
    <source>
        <dbReference type="ARBA" id="ARBA00022801"/>
    </source>
</evidence>
<organism evidence="2 3">
    <name type="scientific">Azorhizobium caulinodans (strain ATCC 43989 / DSM 5975 / JCM 20966 / LMG 6465 / NBRC 14845 / NCIMB 13405 / ORS 571)</name>
    <dbReference type="NCBI Taxonomy" id="438753"/>
    <lineage>
        <taxon>Bacteria</taxon>
        <taxon>Pseudomonadati</taxon>
        <taxon>Pseudomonadota</taxon>
        <taxon>Alphaproteobacteria</taxon>
        <taxon>Hyphomicrobiales</taxon>
        <taxon>Xanthobacteraceae</taxon>
        <taxon>Azorhizobium</taxon>
    </lineage>
</organism>
<dbReference type="Gene3D" id="3.90.1470.20">
    <property type="match status" value="1"/>
</dbReference>
<dbReference type="SUPFAM" id="SSF56784">
    <property type="entry name" value="HAD-like"/>
    <property type="match status" value="1"/>
</dbReference>
<accession>A8I3R1</accession>
<dbReference type="GO" id="GO:0000287">
    <property type="term" value="F:magnesium ion binding"/>
    <property type="evidence" value="ECO:0007669"/>
    <property type="project" value="TreeGrafter"/>
</dbReference>
<dbReference type="Pfam" id="PF12710">
    <property type="entry name" value="HAD"/>
    <property type="match status" value="1"/>
</dbReference>
<keyword evidence="1" id="KW-0378">Hydrolase</keyword>
<reference evidence="2 3" key="4">
    <citation type="journal article" date="2009" name="Appl. Environ. Microbiol.">
        <title>Comparative genome-wide transcriptional profiling of Azorhizobium caulinodans ORS571 grown under free-living and symbiotic conditions.</title>
        <authorList>
            <person name="Tsukada S."/>
            <person name="Aono T."/>
            <person name="Akiba N."/>
            <person name="Lee KB."/>
            <person name="Liu CT."/>
            <person name="Toyazaki H."/>
            <person name="Oyaizu H."/>
        </authorList>
    </citation>
    <scope>NUCLEOTIDE SEQUENCE [LARGE SCALE GENOMIC DNA]</scope>
    <source>
        <strain evidence="3">ATCC 43989 / DSM 5975 / JCM 20966 / LMG 6465 / NBRC 14845 / NCIMB 13405 / ORS 571</strain>
    </source>
</reference>